<dbReference type="EMBL" id="OU466858">
    <property type="protein sequence ID" value="CAH2046932.1"/>
    <property type="molecule type" value="Genomic_DNA"/>
</dbReference>
<name>A0AAU9RN15_THLAR</name>
<dbReference type="Proteomes" id="UP000836841">
    <property type="component" value="Chromosome 2"/>
</dbReference>
<proteinExistence type="inferred from homology"/>
<reference evidence="2 3" key="1">
    <citation type="submission" date="2022-03" db="EMBL/GenBank/DDBJ databases">
        <authorList>
            <person name="Nunn A."/>
            <person name="Chopra R."/>
            <person name="Nunn A."/>
            <person name="Contreras Garrido A."/>
        </authorList>
    </citation>
    <scope>NUCLEOTIDE SEQUENCE [LARGE SCALE GENOMIC DNA]</scope>
</reference>
<sequence>MMRIFYVVFISNSVNINYLSAFNFGDSNSDTGDLVAGLGIHLDLPNGQSYFKISSQRFCDGRLLIDYLSKFSIYSHFSGYLY</sequence>
<dbReference type="PANTHER" id="PTHR22835:SF536">
    <property type="entry name" value="OS05G0401000 PROTEIN"/>
    <property type="match status" value="1"/>
</dbReference>
<evidence type="ECO:0000256" key="1">
    <source>
        <dbReference type="ARBA" id="ARBA00008668"/>
    </source>
</evidence>
<dbReference type="AlphaFoldDB" id="A0AAU9RN15"/>
<gene>
    <name evidence="2" type="ORF">TAV2_LOCUS7846</name>
</gene>
<organism evidence="2 3">
    <name type="scientific">Thlaspi arvense</name>
    <name type="common">Field penny-cress</name>
    <dbReference type="NCBI Taxonomy" id="13288"/>
    <lineage>
        <taxon>Eukaryota</taxon>
        <taxon>Viridiplantae</taxon>
        <taxon>Streptophyta</taxon>
        <taxon>Embryophyta</taxon>
        <taxon>Tracheophyta</taxon>
        <taxon>Spermatophyta</taxon>
        <taxon>Magnoliopsida</taxon>
        <taxon>eudicotyledons</taxon>
        <taxon>Gunneridae</taxon>
        <taxon>Pentapetalae</taxon>
        <taxon>rosids</taxon>
        <taxon>malvids</taxon>
        <taxon>Brassicales</taxon>
        <taxon>Brassicaceae</taxon>
        <taxon>Thlaspideae</taxon>
        <taxon>Thlaspi</taxon>
    </lineage>
</organism>
<protein>
    <submittedName>
        <fullName evidence="2">Uncharacterized protein</fullName>
    </submittedName>
</protein>
<dbReference type="InterPro" id="IPR036514">
    <property type="entry name" value="SGNH_hydro_sf"/>
</dbReference>
<keyword evidence="3" id="KW-1185">Reference proteome</keyword>
<evidence type="ECO:0000313" key="2">
    <source>
        <dbReference type="EMBL" id="CAH2046932.1"/>
    </source>
</evidence>
<evidence type="ECO:0000313" key="3">
    <source>
        <dbReference type="Proteomes" id="UP000836841"/>
    </source>
</evidence>
<feature type="non-terminal residue" evidence="2">
    <location>
        <position position="82"/>
    </location>
</feature>
<dbReference type="PANTHER" id="PTHR22835">
    <property type="entry name" value="ZINC FINGER FYVE DOMAIN CONTAINING PROTEIN"/>
    <property type="match status" value="1"/>
</dbReference>
<dbReference type="Gene3D" id="3.40.50.1110">
    <property type="entry name" value="SGNH hydrolase"/>
    <property type="match status" value="1"/>
</dbReference>
<comment type="similarity">
    <text evidence="1">Belongs to the 'GDSL' lipolytic enzyme family.</text>
</comment>
<accession>A0AAU9RN15</accession>